<evidence type="ECO:0000313" key="3">
    <source>
        <dbReference type="Proteomes" id="UP001142489"/>
    </source>
</evidence>
<dbReference type="PANTHER" id="PTHR46919:SF2">
    <property type="entry name" value="SACSIN"/>
    <property type="match status" value="1"/>
</dbReference>
<dbReference type="NCBIfam" id="NF047352">
    <property type="entry name" value="P_loop_sacsin"/>
    <property type="match status" value="2"/>
</dbReference>
<gene>
    <name evidence="2" type="ORF">JRQ81_005922</name>
</gene>
<dbReference type="Gene3D" id="1.10.287.110">
    <property type="entry name" value="DnaJ domain"/>
    <property type="match status" value="1"/>
</dbReference>
<dbReference type="SUPFAM" id="SSF46565">
    <property type="entry name" value="Chaperone J-domain"/>
    <property type="match status" value="1"/>
</dbReference>
<dbReference type="CDD" id="cd06257">
    <property type="entry name" value="DnaJ"/>
    <property type="match status" value="1"/>
</dbReference>
<dbReference type="InterPro" id="IPR007842">
    <property type="entry name" value="HEPN_dom"/>
</dbReference>
<dbReference type="Pfam" id="PF05168">
    <property type="entry name" value="HEPN"/>
    <property type="match status" value="1"/>
</dbReference>
<dbReference type="InterPro" id="IPR036890">
    <property type="entry name" value="HATPase_C_sf"/>
</dbReference>
<accession>A0A9Q0XH57</accession>
<dbReference type="InterPro" id="IPR001623">
    <property type="entry name" value="DnaJ_domain"/>
</dbReference>
<dbReference type="Gene3D" id="1.20.120.330">
    <property type="entry name" value="Nucleotidyltransferases domain 2"/>
    <property type="match status" value="1"/>
</dbReference>
<organism evidence="2 3">
    <name type="scientific">Phrynocephalus forsythii</name>
    <dbReference type="NCBI Taxonomy" id="171643"/>
    <lineage>
        <taxon>Eukaryota</taxon>
        <taxon>Metazoa</taxon>
        <taxon>Chordata</taxon>
        <taxon>Craniata</taxon>
        <taxon>Vertebrata</taxon>
        <taxon>Euteleostomi</taxon>
        <taxon>Lepidosauria</taxon>
        <taxon>Squamata</taxon>
        <taxon>Bifurcata</taxon>
        <taxon>Unidentata</taxon>
        <taxon>Episquamata</taxon>
        <taxon>Toxicofera</taxon>
        <taxon>Iguania</taxon>
        <taxon>Acrodonta</taxon>
        <taxon>Agamidae</taxon>
        <taxon>Agaminae</taxon>
        <taxon>Phrynocephalus</taxon>
    </lineage>
</organism>
<dbReference type="SUPFAM" id="SSF55874">
    <property type="entry name" value="ATPase domain of HSP90 chaperone/DNA topoisomerase II/histidine kinase"/>
    <property type="match status" value="2"/>
</dbReference>
<comment type="caution">
    <text evidence="2">The sequence shown here is derived from an EMBL/GenBank/DDBJ whole genome shotgun (WGS) entry which is preliminary data.</text>
</comment>
<dbReference type="SUPFAM" id="SSF81593">
    <property type="entry name" value="Nucleotidyltransferase substrate binding subunit/domain"/>
    <property type="match status" value="1"/>
</dbReference>
<reference evidence="2" key="1">
    <citation type="journal article" date="2023" name="DNA Res.">
        <title>Chromosome-level genome assembly of Phrynocephalus forsythii using third-generation DNA sequencing and Hi-C analysis.</title>
        <authorList>
            <person name="Qi Y."/>
            <person name="Zhao W."/>
            <person name="Zhao Y."/>
            <person name="Niu C."/>
            <person name="Cao S."/>
            <person name="Zhang Y."/>
        </authorList>
    </citation>
    <scope>NUCLEOTIDE SEQUENCE</scope>
    <source>
        <tissue evidence="2">Muscle</tissue>
    </source>
</reference>
<sequence length="3905" mass="437664">MSLLFLRNIQKLMLGLLGSDGTISELLRAEATVRPINGSGHLESVPCTTMDVAGHIKTLNLGGTGIGGATTRDWLVLSVEAKKDAFPELWSLADKVRSRPALSLAYCMHGQCSGRLSCVLPLPATEENATGLPLHISAPFQLTDDRRHVQWSEEGSQARGADGRWNHLLLEEMLPDAYCQVVLLTSDLTSEPYGAWPDPDQSQQLRYKPLITQICQRLVDMRLLVRDGDGSSRKLHPCEAILLPEKVIETPVGPVLEKALTLAGASVAFAPRHVRQALALRAKSGPAVQEATTKFVRKTLQRAANVWNGLTLLEKHLLLEYVAGDGCYQKLKGLPLLPMANGHFTCFGEPGETVFVESHDFPRILLPGLAHQFLPKDLKPELLKHLQAIANRGLFRNLLSLDQANIQKNFLGSLPKDWVGRGSAPVAWHPMKSLGHPPLEWLTAFWRFLNHHASSLKPFEGCPLIPLTPLSNSSNGIQLARLLPRPVLLFRYYNGHCLPDEVSSLLKTLGCTVIQSWQPDWCHPQLTKYILEPTPCHVLQAFEHLGVATVARNLTSLSTQQMNSLVTFLSGAASFSQGEIEILKELPLFCKMPSLLPPCLPGLVAAQNHLALEKNLVPAVTSNLLTPEPILLCRNEVERRLLVQIRGHLIGTPELCLLCVKAMKKGQYASSAQDAERLMLWILYNGGSLFSQSPKLQSLCCDLPFVKCGAGGLRRPVDLYDPENQTLQALLRPCHFPTGSFREKAALQTLRTLGLKSDLNQVCPADLLMAAKEVSQSQEAATASAKSQALIQICNETPLLSHFSSQEMNQLQSLAWVPAINSSSLGSSQRFSAPRLLRSEKYSSLVGLVMGLTNAFRPQAAEKLGLERLPPPEKVMENLGRLVQVFNSRPTPELMAVLHSIYHHMQQYVRDFWKPPAGPAIWNGSGFSLPADIVLAYPEGLDLEALMPRVPPDFQQYSKLFAAWGVRQSPKQEDICQALQELADEINLRPQGGTQAELLLTVATLDWLCASDHHGESEMPVPVRIPGSSGFVLRPAGSVLYCDMDRAKLAELDGAPPTLVHESVSIATAAYLGIEMLSTKLSGLELFEVWGPSEPITLRIRNILREYSQDADVFQELLQNAEDAGAQSCRFLVDLRQHDGTTEGLLDPGMASCHGPALWAQNDALFTESDFTNIIRLGAATKERQKDKIGRFGLGFCTVYHVTDIPSLISGGTMLIFDPNGTHLQKHIRNSAQPGIRFNLTRQVVTLFPEQFRPFRRVFGCQVGEAYQGTLLRLPFRTEQEAKDSHICSEPFGPGQIKALQVGFQEVYQYLLIFLGKVREVSLSQLPVGTTSPETAEPLAMVKKEALNEMSGRNIVRLTAMWASGVATQYYLLHSCSAKGEAQDMFEHGGEEGVHFSPPVADVALPLSPATTAGQWVPGLDGFQGRVFCFLPLPIESGLPLHLTAPFAVLSNRKGLWDATEKGKWNRALLQDSVLGAWLGALSQLRDMCKEGLLEDYKYYTFWPDVLRAKHPFSETAKAFYQVLVDGIDGKQPVLFSDGQKWCSAQHACFLEADVLNEKLLGSIAARIFSSFLQEPQTAVSLPGWVKMSFEAYVRKDVLLPNTYNWARFLREIVLPNLAQLPVLDRDTLVLHALDMRDPSVDEVLMALPCIPTTPNGHLKHIKGLVHPRGRVAPLYTPEDGCFPMGDTFLEPERLLHLERLGMIKEKITTEALISRARTVDILWHQDQHKACQRACCILSLLTDHIQESCSNTTQVIFRDICFLPAQLPDNCRKLCCPSEIYDYKMHPLVGLIEPVLDKEVFSGRLKLPDELKEFLGLSRQPPVATVLRQLEAASQNSNALPRAELAKIAGSCYRFLNKEVMNPSCKTMIYQRAQTFPFVLVATGFVPVRSVAYSLAFDGAPFLFHLPEDYQQEKVLWKCVALPNAFQVEDYATVLQTLAKNAAGQSLPKEQLDLVVRLITVGLAEALTEGGKLNSYEAQSIFFPDQDKVLHPAHKLHFDDTPWLPREKGTLLCHTLIPREIAICCGIPTTKHRVLSRRKIHGLSPWATDFGAKEDLCTRIANILHDNSSSQDVLKEMLQNADDAGASVVHFLWDQRQHPTERVFSDEWKPLQGPALCIYNDQTFSMSDIEGIQRLGCGSKGGRRDTTGRYGLGFNTVFYLTDCPAFVTGNSALCVFDPTLRYLPDSDEVSPGGKYSLTKDFKEAFPDVYGAFLPDIFDLEHGTLFRLPLRTLVGAAASPLCQSSVTEEDMKKMVLALQEEADCLLMFLNHVRSIVFSVISKKGGAPRKVLQVDMKGGETERLEYQKHLQRMATIGGMDGGEPIRVFYKMEVVNSISGASSSWLVGRQIGMESAGITEGLLLPHGSVAACLDGQLSGRAFCTLPLPDVPPLWQELVTSVYELVHKRQLPLVPVYQKQIKYVNTFKAETVTVGWSAPTVGHPARDPYFLQSVMKDESLEQTLQNLGMHLVPAFQPLKELHAHFVNAEISVQTLDSPSLCCFMKNLPDFCLPCPINQTRVKNTSSCSTLLTFCLHDLPSEETDCVEGLPLLVTWDNMLRCFSRQDPVYCSSAFKLFPYHRDRFLAGFIPISETMKLVEMGFLKDFALSDSVLYIKEMLALDHWADNEKRQSWLRDVWVFFERQIYKSEDQDTRNQMFAELISLFQDCAILPVCGSCRFWVSLASLGKVMPHSSCEVSKILQKLGLSMLDTSLLPPNLVVYYINVHLLQIDNPVSVLKLLAAHSCPCWDSLFGWELGTLLRFFSDNLQALAKDHELLAKFKALPLFETHQGKRVPLTSYKNVYRLQSKISEESEAFKQLYEIDQKTVFLKDSKLNRRLSKHLDIGVMNDFQQFVQKVLPVLSSLPEPRVLEAVRLLLTLKKHYSEEYEANENDVVSKLHTLAFIRDKQNVLHQASYFYVEDDLLSVLGLSSRFVPDKFYESICAIRDGPKKKILFSRWEVRRFLINLGLRELISEEDFLECATKVEREALRDGAASGDLHQRREALWKNLLSRSNETCSDAFLEKVSKVRFLVSEPITDDLCLLHPPYVRHGTPIAPQGSLHAASCPELFWTSAVTLPSVVLDGKDNREILKRLGVLCTLPVQVVLNNLSRVCQALCRTPKVTETRTRVLISIYRFLSEKKELETACLKGLPVVLVENDELAEAANVVVALNYPNHFRPYLYKLPTKMGAYIDLLEKLGVQEEPSIYHYASVLARIHEETVQRNTLHASLTKTVRRATQFFFQLLEKSEEPADLSELRKLYLPCTDGKLYPSNTLVFSLHTSLQECLQSTFHFLVDLSQCQLPCDRYQQLALLRLLPMPLRPKFLDDITEQQLERSSLKLCRYGEHCEFQNCLKEILHSLEFQWALTALLKWQGRSKQVKTKKVECTCDDLFSPEQLDVVCYEEVCIVMVYNSDVLEGTKRVKPVHVATQANGKRCIYLAHQESRDPEVIVQISGILATEVNEVLEKRLHDDAMKVLGQILVCQTPLKIAKILEDNQVPLHEPMKQNTYDLPPPGEDIPEEWYDSLDMSILHIFKPGDYVGYLVSSQPQERYCYAVILEALGPQQSGRGQIYRYRVDLGGGQQADVSAHDLYHFRRCCPVSEGKKSIVLMENSPGYSSTASPAVSGEWYQRPLNEVKKEIDTCLAEIWRLSEEERRKALRRLYLCYHPDKNTGQDASANKLFQYLQEKIKRGPNGSPQRSGSCNRSSWNFSEFRDEWDQQAQWHRQKRQEFTGQSWGRGSGGGGGGGGAHRNYNFWSFHQRDSGYSSCQSRHLCLKEAQRWLRQAECDLQAAAGDAGNGRTEWLLYKTYQAIEKALTAVEYSKGGRFDKSLSLEMLVGMVASYGDQLGKLPDQIAELRNHGMDNKTTQYPTYHNLPTIPNEAFPACKEQDVLLLAQEILNTVRTWLGF</sequence>
<dbReference type="OrthoDB" id="1262810at2759"/>
<dbReference type="Proteomes" id="UP001142489">
    <property type="component" value="Unassembled WGS sequence"/>
</dbReference>
<protein>
    <recommendedName>
        <fullName evidence="1">HEPN domain-containing protein</fullName>
    </recommendedName>
</protein>
<proteinExistence type="predicted"/>
<keyword evidence="3" id="KW-1185">Reference proteome</keyword>
<dbReference type="PANTHER" id="PTHR46919">
    <property type="entry name" value="ZINC FINGER, C3HC4 TYPE (RING FINGER) FAMILY PROTEIN"/>
    <property type="match status" value="1"/>
</dbReference>
<evidence type="ECO:0000259" key="1">
    <source>
        <dbReference type="PROSITE" id="PS50910"/>
    </source>
</evidence>
<dbReference type="EMBL" id="JAPFRF010000012">
    <property type="protein sequence ID" value="KAJ7314030.1"/>
    <property type="molecule type" value="Genomic_DNA"/>
</dbReference>
<dbReference type="PROSITE" id="PS50910">
    <property type="entry name" value="HEPN"/>
    <property type="match status" value="1"/>
</dbReference>
<dbReference type="Pfam" id="PF25794">
    <property type="entry name" value="SACS"/>
    <property type="match status" value="2"/>
</dbReference>
<name>A0A9Q0XH57_9SAUR</name>
<dbReference type="InterPro" id="IPR036869">
    <property type="entry name" value="J_dom_sf"/>
</dbReference>
<feature type="domain" description="HEPN" evidence="1">
    <location>
        <begin position="3779"/>
        <end position="3895"/>
    </location>
</feature>
<dbReference type="InterPro" id="IPR058210">
    <property type="entry name" value="SACS/Nov_dom"/>
</dbReference>
<evidence type="ECO:0000313" key="2">
    <source>
        <dbReference type="EMBL" id="KAJ7314030.1"/>
    </source>
</evidence>